<evidence type="ECO:0000313" key="5">
    <source>
        <dbReference type="Proteomes" id="UP001497516"/>
    </source>
</evidence>
<dbReference type="SMART" id="SM00320">
    <property type="entry name" value="WD40"/>
    <property type="match status" value="7"/>
</dbReference>
<dbReference type="Proteomes" id="UP001497516">
    <property type="component" value="Chromosome 10"/>
</dbReference>
<evidence type="ECO:0000256" key="2">
    <source>
        <dbReference type="ARBA" id="ARBA00022737"/>
    </source>
</evidence>
<gene>
    <name evidence="4" type="ORF">LTRI10_LOCUS7406</name>
</gene>
<dbReference type="PANTHER" id="PTHR22844:SF199">
    <property type="entry name" value="F21J9.19"/>
    <property type="match status" value="1"/>
</dbReference>
<evidence type="ECO:0000256" key="3">
    <source>
        <dbReference type="PROSITE-ProRule" id="PRU00221"/>
    </source>
</evidence>
<keyword evidence="1 3" id="KW-0853">WD repeat</keyword>
<dbReference type="InterPro" id="IPR020472">
    <property type="entry name" value="WD40_PAC1"/>
</dbReference>
<reference evidence="4 5" key="1">
    <citation type="submission" date="2024-04" db="EMBL/GenBank/DDBJ databases">
        <authorList>
            <person name="Fracassetti M."/>
        </authorList>
    </citation>
    <scope>NUCLEOTIDE SEQUENCE [LARGE SCALE GENOMIC DNA]</scope>
</reference>
<dbReference type="PANTHER" id="PTHR22844">
    <property type="entry name" value="F-BOX AND WD40 DOMAIN PROTEIN"/>
    <property type="match status" value="1"/>
</dbReference>
<dbReference type="FunFam" id="2.130.10.10:FF:000775">
    <property type="entry name" value="BnaA09g28200D protein"/>
    <property type="match status" value="1"/>
</dbReference>
<keyword evidence="5" id="KW-1185">Reference proteome</keyword>
<feature type="repeat" description="WD" evidence="3">
    <location>
        <begin position="339"/>
        <end position="368"/>
    </location>
</feature>
<keyword evidence="2" id="KW-0677">Repeat</keyword>
<dbReference type="SUPFAM" id="SSF50978">
    <property type="entry name" value="WD40 repeat-like"/>
    <property type="match status" value="1"/>
</dbReference>
<dbReference type="InterPro" id="IPR001680">
    <property type="entry name" value="WD40_rpt"/>
</dbReference>
<dbReference type="AlphaFoldDB" id="A0AAV2CWJ6"/>
<accession>A0AAV2CWJ6</accession>
<dbReference type="EMBL" id="OZ034814">
    <property type="protein sequence ID" value="CAL1359941.1"/>
    <property type="molecule type" value="Genomic_DNA"/>
</dbReference>
<evidence type="ECO:0000256" key="1">
    <source>
        <dbReference type="ARBA" id="ARBA00022574"/>
    </source>
</evidence>
<dbReference type="PROSITE" id="PS50082">
    <property type="entry name" value="WD_REPEATS_2"/>
    <property type="match status" value="4"/>
</dbReference>
<dbReference type="InterPro" id="IPR015943">
    <property type="entry name" value="WD40/YVTN_repeat-like_dom_sf"/>
</dbReference>
<evidence type="ECO:0000313" key="4">
    <source>
        <dbReference type="EMBL" id="CAL1359941.1"/>
    </source>
</evidence>
<proteinExistence type="predicted"/>
<sequence>MTRHQSWITGSLCSSTTATATAVSLSDDSTTTCSSSSSTASSLSSLQSNLSLQTHPSLPSLQKSPADYAPYSTTAASPTAADFHCSNTFRPRPDLPITCLVVNGDLLYAASGHQITVYHRATGALLESFNDAASAADGGSVKAVAFLDGKAFSAHQDGKIRAWKPSAERRRHKFLAALPTAADKLRHLAFPSSYVTVRRHRKILKIQHADAVAALAGGGGGAIYSVSWDRSLKIWSASSLRCLDSIPRAHDDAVSAVAVSTDGTVYTGSADRRIRVWSKPDPTRQRHALVATLERHKSAVNALALNDDGSVLFSGSCDRSILVWEREDSASHMAVTGALRGHGQAVLCLINVCDLLISGSADRTVRIWRRSSVDAKYGCLAVMEGHKKAVKSLAAVEGEDGVVWVYSGSLDGEVRVWQVSVPKPCSRPEIII</sequence>
<dbReference type="Gene3D" id="2.130.10.10">
    <property type="entry name" value="YVTN repeat-like/Quinoprotein amine dehydrogenase"/>
    <property type="match status" value="3"/>
</dbReference>
<feature type="repeat" description="WD" evidence="3">
    <location>
        <begin position="293"/>
        <end position="334"/>
    </location>
</feature>
<dbReference type="Pfam" id="PF00400">
    <property type="entry name" value="WD40"/>
    <property type="match status" value="4"/>
</dbReference>
<dbReference type="InterPro" id="IPR036322">
    <property type="entry name" value="WD40_repeat_dom_sf"/>
</dbReference>
<feature type="repeat" description="WD" evidence="3">
    <location>
        <begin position="383"/>
        <end position="420"/>
    </location>
</feature>
<dbReference type="InterPro" id="IPR045182">
    <property type="entry name" value="JINGUBANG-like"/>
</dbReference>
<dbReference type="PRINTS" id="PR00320">
    <property type="entry name" value="GPROTEINBRPT"/>
</dbReference>
<feature type="repeat" description="WD" evidence="3">
    <location>
        <begin position="247"/>
        <end position="278"/>
    </location>
</feature>
<name>A0AAV2CWJ6_9ROSI</name>
<organism evidence="4 5">
    <name type="scientific">Linum trigynum</name>
    <dbReference type="NCBI Taxonomy" id="586398"/>
    <lineage>
        <taxon>Eukaryota</taxon>
        <taxon>Viridiplantae</taxon>
        <taxon>Streptophyta</taxon>
        <taxon>Embryophyta</taxon>
        <taxon>Tracheophyta</taxon>
        <taxon>Spermatophyta</taxon>
        <taxon>Magnoliopsida</taxon>
        <taxon>eudicotyledons</taxon>
        <taxon>Gunneridae</taxon>
        <taxon>Pentapetalae</taxon>
        <taxon>rosids</taxon>
        <taxon>fabids</taxon>
        <taxon>Malpighiales</taxon>
        <taxon>Linaceae</taxon>
        <taxon>Linum</taxon>
    </lineage>
</organism>
<dbReference type="PROSITE" id="PS50294">
    <property type="entry name" value="WD_REPEATS_REGION"/>
    <property type="match status" value="2"/>
</dbReference>
<protein>
    <submittedName>
        <fullName evidence="4">Uncharacterized protein</fullName>
    </submittedName>
</protein>